<organism evidence="7 8">
    <name type="scientific">Arabidopsis suecica</name>
    <name type="common">Swedish thale-cress</name>
    <name type="synonym">Cardaminopsis suecica</name>
    <dbReference type="NCBI Taxonomy" id="45249"/>
    <lineage>
        <taxon>Eukaryota</taxon>
        <taxon>Viridiplantae</taxon>
        <taxon>Streptophyta</taxon>
        <taxon>Embryophyta</taxon>
        <taxon>Tracheophyta</taxon>
        <taxon>Spermatophyta</taxon>
        <taxon>Magnoliopsida</taxon>
        <taxon>eudicotyledons</taxon>
        <taxon>Gunneridae</taxon>
        <taxon>Pentapetalae</taxon>
        <taxon>rosids</taxon>
        <taxon>malvids</taxon>
        <taxon>Brassicales</taxon>
        <taxon>Brassicaceae</taxon>
        <taxon>Camelineae</taxon>
        <taxon>Arabidopsis</taxon>
    </lineage>
</organism>
<keyword evidence="4 5" id="KW-0413">Isomerase</keyword>
<dbReference type="InterPro" id="IPR001179">
    <property type="entry name" value="PPIase_FKBP_dom"/>
</dbReference>
<evidence type="ECO:0000256" key="3">
    <source>
        <dbReference type="ARBA" id="ARBA00023110"/>
    </source>
</evidence>
<reference evidence="7 8" key="1">
    <citation type="submission" date="2020-12" db="EMBL/GenBank/DDBJ databases">
        <title>Concerted genomic and epigenomic changes stabilize Arabidopsis allopolyploids.</title>
        <authorList>
            <person name="Chen Z."/>
        </authorList>
    </citation>
    <scope>NUCLEOTIDE SEQUENCE [LARGE SCALE GENOMIC DNA]</scope>
    <source>
        <strain evidence="7">As9502</strain>
        <tissue evidence="7">Leaf</tissue>
    </source>
</reference>
<evidence type="ECO:0000259" key="6">
    <source>
        <dbReference type="PROSITE" id="PS50059"/>
    </source>
</evidence>
<dbReference type="EMBL" id="JAEFBJ010000008">
    <property type="protein sequence ID" value="KAG7583327.1"/>
    <property type="molecule type" value="Genomic_DNA"/>
</dbReference>
<dbReference type="EC" id="5.2.1.8" evidence="2 5"/>
<comment type="catalytic activity">
    <reaction evidence="1 5">
        <text>[protein]-peptidylproline (omega=180) = [protein]-peptidylproline (omega=0)</text>
        <dbReference type="Rhea" id="RHEA:16237"/>
        <dbReference type="Rhea" id="RHEA-COMP:10747"/>
        <dbReference type="Rhea" id="RHEA-COMP:10748"/>
        <dbReference type="ChEBI" id="CHEBI:83833"/>
        <dbReference type="ChEBI" id="CHEBI:83834"/>
        <dbReference type="EC" id="5.2.1.8"/>
    </reaction>
</comment>
<keyword evidence="3 5" id="KW-0697">Rotamase</keyword>
<evidence type="ECO:0000313" key="7">
    <source>
        <dbReference type="EMBL" id="KAG7583327.1"/>
    </source>
</evidence>
<dbReference type="PROSITE" id="PS50059">
    <property type="entry name" value="FKBP_PPIASE"/>
    <property type="match status" value="1"/>
</dbReference>
<evidence type="ECO:0000256" key="5">
    <source>
        <dbReference type="PROSITE-ProRule" id="PRU00277"/>
    </source>
</evidence>
<comment type="caution">
    <text evidence="7">The sequence shown here is derived from an EMBL/GenBank/DDBJ whole genome shotgun (WGS) entry which is preliminary data.</text>
</comment>
<evidence type="ECO:0000313" key="8">
    <source>
        <dbReference type="Proteomes" id="UP000694251"/>
    </source>
</evidence>
<dbReference type="Proteomes" id="UP000694251">
    <property type="component" value="Chromosome 8"/>
</dbReference>
<evidence type="ECO:0000256" key="1">
    <source>
        <dbReference type="ARBA" id="ARBA00000971"/>
    </source>
</evidence>
<evidence type="ECO:0000256" key="4">
    <source>
        <dbReference type="ARBA" id="ARBA00023235"/>
    </source>
</evidence>
<dbReference type="PANTHER" id="PTHR10516">
    <property type="entry name" value="PEPTIDYL-PROLYL CIS-TRANS ISOMERASE"/>
    <property type="match status" value="1"/>
</dbReference>
<dbReference type="GO" id="GO:0005737">
    <property type="term" value="C:cytoplasm"/>
    <property type="evidence" value="ECO:0007669"/>
    <property type="project" value="TreeGrafter"/>
</dbReference>
<dbReference type="AlphaFoldDB" id="A0A8T2B7Q0"/>
<dbReference type="Pfam" id="PF00254">
    <property type="entry name" value="FKBP_C"/>
    <property type="match status" value="1"/>
</dbReference>
<protein>
    <recommendedName>
        <fullName evidence="2 5">peptidylprolyl isomerase</fullName>
        <ecNumber evidence="2 5">5.2.1.8</ecNumber>
    </recommendedName>
</protein>
<keyword evidence="8" id="KW-1185">Reference proteome</keyword>
<dbReference type="OrthoDB" id="1930202at2759"/>
<accession>A0A8T2B7Q0</accession>
<dbReference type="InterPro" id="IPR050689">
    <property type="entry name" value="FKBP-type_PPIase"/>
</dbReference>
<name>A0A8T2B7Q0_ARASU</name>
<dbReference type="PANTHER" id="PTHR10516:SF443">
    <property type="entry name" value="FK506-BINDING PROTEIN 59-RELATED"/>
    <property type="match status" value="1"/>
</dbReference>
<gene>
    <name evidence="7" type="ORF">ISN44_As08g028530</name>
</gene>
<feature type="domain" description="PPIase FKBP-type" evidence="6">
    <location>
        <begin position="45"/>
        <end position="132"/>
    </location>
</feature>
<evidence type="ECO:0000256" key="2">
    <source>
        <dbReference type="ARBA" id="ARBA00013194"/>
    </source>
</evidence>
<sequence length="256" mass="27438">MPQVGGIDLGDTSLFLKVGEEKEIHKGLKKKLVKEGEGHETPKNGDEVEVHVTGTLLDGTKFDSSLNEGIPFKFILGQGQVINGWDIGIKTMKKGESAVFTIPSELAFVESGSRPTNPGGPIVIQSDANVLTWIQASDSLQEARKAALFEGNNQNYLTQDSVINAAKNKATLEFGTGFGKSDRVELTGGLTNGQVAKAMKTMIKPSSDGGQSSVLPNAMLEINLELVSWKKVSEVSDDNKIMEKILKEGEGYEGTA</sequence>
<proteinExistence type="predicted"/>
<dbReference type="GO" id="GO:0003755">
    <property type="term" value="F:peptidyl-prolyl cis-trans isomerase activity"/>
    <property type="evidence" value="ECO:0007669"/>
    <property type="project" value="UniProtKB-KW"/>
</dbReference>